<name>E0WV52_9ENTR</name>
<dbReference type="Proteomes" id="UP000005726">
    <property type="component" value="Unassembled WGS sequence"/>
</dbReference>
<dbReference type="AlphaFoldDB" id="E0WV52"/>
<reference evidence="1" key="1">
    <citation type="journal article" date="2009" name="Environ. Microbiol.">
        <title>Dynamics of genome evolution in facultative symbionts of aphids.</title>
        <authorList>
            <person name="Degnan P.H."/>
            <person name="Leonardo T.E."/>
            <person name="Cass B.N."/>
            <person name="Hurwitz B."/>
            <person name="Stern D."/>
            <person name="Gibbs R.A."/>
            <person name="Richards S."/>
            <person name="Moran N.A."/>
        </authorList>
    </citation>
    <scope>NUCLEOTIDE SEQUENCE [LARGE SCALE GENOMIC DNA]</scope>
    <source>
        <strain evidence="1">LSR1</strain>
    </source>
</reference>
<evidence type="ECO:0000313" key="1">
    <source>
        <dbReference type="EMBL" id="EFL91113.1"/>
    </source>
</evidence>
<sequence>MVEQMELIKAQAEDTCKSNPDPSIKRQCDGIITLAGKASEAAKGETKITVVRNYARSAERRLDAFVKQQSAVKAERALVKEMEDHIEKMKNFRLENEKINPSIKSYISEVILAAQSALRGARTRTATKFYQQAKSLIYIMENVKGEEKSIDDTQKAIVAEVRDYRTKFITVLSPLAKEEVESNIGKIKIFLNKGSKEKKAIVEALLSKDIAGAKKHLETLKEYRSNFFKVWKK</sequence>
<gene>
    <name evidence="1" type="ORF">REG_1967</name>
</gene>
<protein>
    <submittedName>
        <fullName evidence="1">Uncharacterized protein</fullName>
    </submittedName>
</protein>
<evidence type="ECO:0000313" key="2">
    <source>
        <dbReference type="Proteomes" id="UP000005726"/>
    </source>
</evidence>
<dbReference type="HOGENOM" id="CLU_1188213_0_0_6"/>
<keyword evidence="2" id="KW-1185">Reference proteome</keyword>
<dbReference type="EMBL" id="GL379745">
    <property type="protein sequence ID" value="EFL91113.1"/>
    <property type="molecule type" value="Genomic_DNA"/>
</dbReference>
<accession>E0WV52</accession>
<proteinExistence type="predicted"/>
<organism evidence="1 2">
    <name type="scientific">Candidatus Regiella insecticola LSR1</name>
    <dbReference type="NCBI Taxonomy" id="663321"/>
    <lineage>
        <taxon>Bacteria</taxon>
        <taxon>Pseudomonadati</taxon>
        <taxon>Pseudomonadota</taxon>
        <taxon>Gammaproteobacteria</taxon>
        <taxon>Enterobacterales</taxon>
        <taxon>Enterobacteriaceae</taxon>
        <taxon>aphid secondary symbionts</taxon>
        <taxon>Candidatus Regiella</taxon>
    </lineage>
</organism>